<keyword evidence="7 12" id="KW-0540">Nuclease</keyword>
<dbReference type="GO" id="GO:0003723">
    <property type="term" value="F:RNA binding"/>
    <property type="evidence" value="ECO:0007669"/>
    <property type="project" value="UniProtKB-UniRule"/>
</dbReference>
<evidence type="ECO:0000256" key="10">
    <source>
        <dbReference type="ARBA" id="ARBA00022801"/>
    </source>
</evidence>
<dbReference type="InterPro" id="IPR024567">
    <property type="entry name" value="RNase_HII/HIII_dom"/>
</dbReference>
<organism evidence="15 16">
    <name type="scientific">Calditerrivibrio nitroreducens</name>
    <dbReference type="NCBI Taxonomy" id="477976"/>
    <lineage>
        <taxon>Bacteria</taxon>
        <taxon>Pseudomonadati</taxon>
        <taxon>Deferribacterota</taxon>
        <taxon>Deferribacteres</taxon>
        <taxon>Deferribacterales</taxon>
        <taxon>Calditerrivibrionaceae</taxon>
    </lineage>
</organism>
<evidence type="ECO:0000256" key="1">
    <source>
        <dbReference type="ARBA" id="ARBA00000077"/>
    </source>
</evidence>
<dbReference type="InterPro" id="IPR036397">
    <property type="entry name" value="RNaseH_sf"/>
</dbReference>
<evidence type="ECO:0000256" key="11">
    <source>
        <dbReference type="ARBA" id="ARBA00023211"/>
    </source>
</evidence>
<proteinExistence type="inferred from homology"/>
<dbReference type="GO" id="GO:0004523">
    <property type="term" value="F:RNA-DNA hybrid ribonuclease activity"/>
    <property type="evidence" value="ECO:0007669"/>
    <property type="project" value="UniProtKB-UniRule"/>
</dbReference>
<comment type="function">
    <text evidence="3 13">Endonuclease that specifically degrades the RNA of RNA-DNA hybrids.</text>
</comment>
<dbReference type="PROSITE" id="PS51975">
    <property type="entry name" value="RNASE_H_2"/>
    <property type="match status" value="1"/>
</dbReference>
<evidence type="ECO:0000256" key="9">
    <source>
        <dbReference type="ARBA" id="ARBA00022759"/>
    </source>
</evidence>
<dbReference type="CDD" id="cd07182">
    <property type="entry name" value="RNase_HII_bacteria_HII_like"/>
    <property type="match status" value="1"/>
</dbReference>
<dbReference type="PANTHER" id="PTHR10954:SF18">
    <property type="entry name" value="RIBONUCLEASE HII"/>
    <property type="match status" value="1"/>
</dbReference>
<dbReference type="SUPFAM" id="SSF53098">
    <property type="entry name" value="Ribonuclease H-like"/>
    <property type="match status" value="1"/>
</dbReference>
<accession>A0A2J6WII0</accession>
<evidence type="ECO:0000313" key="15">
    <source>
        <dbReference type="EMBL" id="PMP70182.1"/>
    </source>
</evidence>
<comment type="catalytic activity">
    <reaction evidence="1 12 13">
        <text>Endonucleolytic cleavage to 5'-phosphomonoester.</text>
        <dbReference type="EC" id="3.1.26.4"/>
    </reaction>
</comment>
<evidence type="ECO:0000313" key="16">
    <source>
        <dbReference type="Proteomes" id="UP000242881"/>
    </source>
</evidence>
<feature type="binding site" evidence="12">
    <location>
        <position position="2"/>
    </location>
    <ligand>
        <name>a divalent metal cation</name>
        <dbReference type="ChEBI" id="CHEBI:60240"/>
    </ligand>
</feature>
<dbReference type="Pfam" id="PF01351">
    <property type="entry name" value="RNase_HII"/>
    <property type="match status" value="1"/>
</dbReference>
<keyword evidence="9 12" id="KW-0255">Endonuclease</keyword>
<feature type="binding site" evidence="12">
    <location>
        <position position="3"/>
    </location>
    <ligand>
        <name>a divalent metal cation</name>
        <dbReference type="ChEBI" id="CHEBI:60240"/>
    </ligand>
</feature>
<reference evidence="15 16" key="1">
    <citation type="submission" date="2018-01" db="EMBL/GenBank/DDBJ databases">
        <title>Metagenomic assembled genomes from two thermal pools in the Uzon Caldera, Kamchatka, Russia.</title>
        <authorList>
            <person name="Wilkins L."/>
            <person name="Ettinger C."/>
        </authorList>
    </citation>
    <scope>NUCLEOTIDE SEQUENCE [LARGE SCALE GENOMIC DNA]</scope>
    <source>
        <strain evidence="15">ZAV-05</strain>
    </source>
</reference>
<keyword evidence="6" id="KW-0963">Cytoplasm</keyword>
<keyword evidence="10 12" id="KW-0378">Hydrolase</keyword>
<dbReference type="InterPro" id="IPR001352">
    <property type="entry name" value="RNase_HII/HIII"/>
</dbReference>
<dbReference type="GO" id="GO:0046872">
    <property type="term" value="F:metal ion binding"/>
    <property type="evidence" value="ECO:0007669"/>
    <property type="project" value="UniProtKB-KW"/>
</dbReference>
<evidence type="ECO:0000256" key="3">
    <source>
        <dbReference type="ARBA" id="ARBA00004065"/>
    </source>
</evidence>
<keyword evidence="11" id="KW-0464">Manganese</keyword>
<evidence type="ECO:0000256" key="8">
    <source>
        <dbReference type="ARBA" id="ARBA00022723"/>
    </source>
</evidence>
<name>A0A2J6WII0_9BACT</name>
<protein>
    <recommendedName>
        <fullName evidence="13">Ribonuclease</fullName>
        <ecNumber evidence="13">3.1.26.4</ecNumber>
    </recommendedName>
</protein>
<comment type="cofactor">
    <cofactor evidence="12">
        <name>Mn(2+)</name>
        <dbReference type="ChEBI" id="CHEBI:29035"/>
    </cofactor>
    <cofactor evidence="12">
        <name>Mg(2+)</name>
        <dbReference type="ChEBI" id="CHEBI:18420"/>
    </cofactor>
    <text evidence="12">Manganese or magnesium. Binds 1 divalent metal ion per monomer in the absence of substrate. May bind a second metal ion after substrate binding.</text>
</comment>
<dbReference type="GO" id="GO:0006298">
    <property type="term" value="P:mismatch repair"/>
    <property type="evidence" value="ECO:0007669"/>
    <property type="project" value="TreeGrafter"/>
</dbReference>
<dbReference type="InterPro" id="IPR022898">
    <property type="entry name" value="RNase_HII"/>
</dbReference>
<evidence type="ECO:0000256" key="5">
    <source>
        <dbReference type="ARBA" id="ARBA00007383"/>
    </source>
</evidence>
<dbReference type="EMBL" id="PNIN01000057">
    <property type="protein sequence ID" value="PMP70182.1"/>
    <property type="molecule type" value="Genomic_DNA"/>
</dbReference>
<feature type="domain" description="RNase H type-2" evidence="14">
    <location>
        <begin position="1"/>
        <end position="178"/>
    </location>
</feature>
<feature type="binding site" evidence="12">
    <location>
        <position position="94"/>
    </location>
    <ligand>
        <name>a divalent metal cation</name>
        <dbReference type="ChEBI" id="CHEBI:60240"/>
    </ligand>
</feature>
<comment type="cofactor">
    <cofactor evidence="2">
        <name>Mg(2+)</name>
        <dbReference type="ChEBI" id="CHEBI:18420"/>
    </cofactor>
</comment>
<dbReference type="InterPro" id="IPR012337">
    <property type="entry name" value="RNaseH-like_sf"/>
</dbReference>
<sequence length="178" mass="20118">MDEVGRGCFAGPVVAVAIVLKDGFYDKRIIDSKKLAENKRVVLAELIKENMLDCGIGVVCAGLIDKLNILRATKQAMQMAISRIRVGYDRVVIDAVKLNNLNTPYEAHIKAEDKFMEVAAASIVAKVYRDNLMKDMHYLFPQYNWYKNKGYGTPDHIEAIRKFGITPLHRKTFLKGIK</sequence>
<comment type="subcellular location">
    <subcellularLocation>
        <location evidence="4">Cytoplasm</location>
    </subcellularLocation>
</comment>
<evidence type="ECO:0000256" key="13">
    <source>
        <dbReference type="RuleBase" id="RU003515"/>
    </source>
</evidence>
<evidence type="ECO:0000256" key="7">
    <source>
        <dbReference type="ARBA" id="ARBA00022722"/>
    </source>
</evidence>
<dbReference type="Gene3D" id="3.30.420.10">
    <property type="entry name" value="Ribonuclease H-like superfamily/Ribonuclease H"/>
    <property type="match status" value="1"/>
</dbReference>
<dbReference type="AlphaFoldDB" id="A0A2J6WII0"/>
<evidence type="ECO:0000256" key="6">
    <source>
        <dbReference type="ARBA" id="ARBA00022490"/>
    </source>
</evidence>
<comment type="caution">
    <text evidence="15">The sequence shown here is derived from an EMBL/GenBank/DDBJ whole genome shotgun (WGS) entry which is preliminary data.</text>
</comment>
<evidence type="ECO:0000256" key="2">
    <source>
        <dbReference type="ARBA" id="ARBA00001946"/>
    </source>
</evidence>
<dbReference type="PANTHER" id="PTHR10954">
    <property type="entry name" value="RIBONUCLEASE H2 SUBUNIT A"/>
    <property type="match status" value="1"/>
</dbReference>
<comment type="similarity">
    <text evidence="5 13">Belongs to the RNase HII family.</text>
</comment>
<keyword evidence="8 12" id="KW-0479">Metal-binding</keyword>
<dbReference type="GO" id="GO:0005737">
    <property type="term" value="C:cytoplasm"/>
    <property type="evidence" value="ECO:0007669"/>
    <property type="project" value="UniProtKB-SubCell"/>
</dbReference>
<dbReference type="NCBIfam" id="NF000595">
    <property type="entry name" value="PRK00015.1-3"/>
    <property type="match status" value="1"/>
</dbReference>
<dbReference type="Proteomes" id="UP000242881">
    <property type="component" value="Unassembled WGS sequence"/>
</dbReference>
<dbReference type="GO" id="GO:0032299">
    <property type="term" value="C:ribonuclease H2 complex"/>
    <property type="evidence" value="ECO:0007669"/>
    <property type="project" value="TreeGrafter"/>
</dbReference>
<evidence type="ECO:0000256" key="4">
    <source>
        <dbReference type="ARBA" id="ARBA00004496"/>
    </source>
</evidence>
<evidence type="ECO:0000256" key="12">
    <source>
        <dbReference type="PROSITE-ProRule" id="PRU01319"/>
    </source>
</evidence>
<dbReference type="EC" id="3.1.26.4" evidence="13"/>
<gene>
    <name evidence="15" type="ORF">C0187_05835</name>
</gene>
<dbReference type="GO" id="GO:0043137">
    <property type="term" value="P:DNA replication, removal of RNA primer"/>
    <property type="evidence" value="ECO:0007669"/>
    <property type="project" value="TreeGrafter"/>
</dbReference>
<evidence type="ECO:0000259" key="14">
    <source>
        <dbReference type="PROSITE" id="PS51975"/>
    </source>
</evidence>